<proteinExistence type="predicted"/>
<gene>
    <name evidence="2" type="ORF">ABE957_07105</name>
</gene>
<evidence type="ECO:0000313" key="3">
    <source>
        <dbReference type="Proteomes" id="UP001472978"/>
    </source>
</evidence>
<comment type="caution">
    <text evidence="2">The sequence shown here is derived from an EMBL/GenBank/DDBJ whole genome shotgun (WGS) entry which is preliminary data.</text>
</comment>
<dbReference type="Proteomes" id="UP001472978">
    <property type="component" value="Unassembled WGS sequence"/>
</dbReference>
<evidence type="ECO:0000256" key="1">
    <source>
        <dbReference type="SAM" id="MobiDB-lite"/>
    </source>
</evidence>
<feature type="compositionally biased region" description="Basic and acidic residues" evidence="1">
    <location>
        <begin position="76"/>
        <end position="86"/>
    </location>
</feature>
<protein>
    <submittedName>
        <fullName evidence="2">Uncharacterized protein</fullName>
    </submittedName>
</protein>
<organism evidence="2 3">
    <name type="scientific">Halomonas pelophila</name>
    <dbReference type="NCBI Taxonomy" id="3151122"/>
    <lineage>
        <taxon>Bacteria</taxon>
        <taxon>Pseudomonadati</taxon>
        <taxon>Pseudomonadota</taxon>
        <taxon>Gammaproteobacteria</taxon>
        <taxon>Oceanospirillales</taxon>
        <taxon>Halomonadaceae</taxon>
        <taxon>Halomonas</taxon>
    </lineage>
</organism>
<reference evidence="2 3" key="1">
    <citation type="submission" date="2024-05" db="EMBL/GenBank/DDBJ databases">
        <title>Halomonas sp. CS7 16S ribosomal RNA gene Genome sequencing and assembly.</title>
        <authorList>
            <person name="Yook S."/>
        </authorList>
    </citation>
    <scope>NUCLEOTIDE SEQUENCE [LARGE SCALE GENOMIC DNA]</scope>
    <source>
        <strain evidence="2 3">CS7</strain>
    </source>
</reference>
<feature type="compositionally biased region" description="Basic and acidic residues" evidence="1">
    <location>
        <begin position="94"/>
        <end position="103"/>
    </location>
</feature>
<keyword evidence="3" id="KW-1185">Reference proteome</keyword>
<accession>A0ABV1N3Y1</accession>
<evidence type="ECO:0000313" key="2">
    <source>
        <dbReference type="EMBL" id="MEQ6888437.1"/>
    </source>
</evidence>
<sequence length="103" mass="11754">MHATQGNSTHRNAREWQTALDRALKAHGGADALARYPHLANAFPASSSSTRQHPLLDYRELKAWATRRGWRVRPAPERAFGEDRRHPPVRFSRRPSDIGRHSP</sequence>
<name>A0ABV1N3Y1_9GAMM</name>
<dbReference type="RefSeq" id="WP_349757974.1">
    <property type="nucleotide sequence ID" value="NZ_JBEGCI010000005.1"/>
</dbReference>
<feature type="region of interest" description="Disordered" evidence="1">
    <location>
        <begin position="76"/>
        <end position="103"/>
    </location>
</feature>
<dbReference type="EMBL" id="JBEGCI010000005">
    <property type="protein sequence ID" value="MEQ6888437.1"/>
    <property type="molecule type" value="Genomic_DNA"/>
</dbReference>